<organism evidence="1 2">
    <name type="scientific">Brachionus plicatilis</name>
    <name type="common">Marine rotifer</name>
    <name type="synonym">Brachionus muelleri</name>
    <dbReference type="NCBI Taxonomy" id="10195"/>
    <lineage>
        <taxon>Eukaryota</taxon>
        <taxon>Metazoa</taxon>
        <taxon>Spiralia</taxon>
        <taxon>Gnathifera</taxon>
        <taxon>Rotifera</taxon>
        <taxon>Eurotatoria</taxon>
        <taxon>Monogononta</taxon>
        <taxon>Pseudotrocha</taxon>
        <taxon>Ploima</taxon>
        <taxon>Brachionidae</taxon>
        <taxon>Brachionus</taxon>
    </lineage>
</organism>
<reference evidence="1 2" key="1">
    <citation type="journal article" date="2018" name="Sci. Rep.">
        <title>Genomic signatures of local adaptation to the degree of environmental predictability in rotifers.</title>
        <authorList>
            <person name="Franch-Gras L."/>
            <person name="Hahn C."/>
            <person name="Garcia-Roger E.M."/>
            <person name="Carmona M.J."/>
            <person name="Serra M."/>
            <person name="Gomez A."/>
        </authorList>
    </citation>
    <scope>NUCLEOTIDE SEQUENCE [LARGE SCALE GENOMIC DNA]</scope>
    <source>
        <strain evidence="1">HYR1</strain>
    </source>
</reference>
<evidence type="ECO:0000313" key="1">
    <source>
        <dbReference type="EMBL" id="RNA38166.1"/>
    </source>
</evidence>
<name>A0A3M7SR03_BRAPC</name>
<sequence length="76" mass="9342">MRKSDKKFRNNNKLKQFDQNISKIAFIIKLLSSFFTKIISNPNIRKTFLNKLKITHENFVFYLIRYFLILTRKEKR</sequence>
<keyword evidence="2" id="KW-1185">Reference proteome</keyword>
<dbReference type="Proteomes" id="UP000276133">
    <property type="component" value="Unassembled WGS sequence"/>
</dbReference>
<gene>
    <name evidence="1" type="ORF">BpHYR1_024608</name>
</gene>
<dbReference type="AlphaFoldDB" id="A0A3M7SR03"/>
<proteinExistence type="predicted"/>
<dbReference type="EMBL" id="REGN01000910">
    <property type="protein sequence ID" value="RNA38166.1"/>
    <property type="molecule type" value="Genomic_DNA"/>
</dbReference>
<accession>A0A3M7SR03</accession>
<evidence type="ECO:0000313" key="2">
    <source>
        <dbReference type="Proteomes" id="UP000276133"/>
    </source>
</evidence>
<comment type="caution">
    <text evidence="1">The sequence shown here is derived from an EMBL/GenBank/DDBJ whole genome shotgun (WGS) entry which is preliminary data.</text>
</comment>
<protein>
    <submittedName>
        <fullName evidence="1">Uncharacterized protein</fullName>
    </submittedName>
</protein>